<feature type="site" description="Interaction with substrate tRNA" evidence="10">
    <location>
        <position position="124"/>
    </location>
</feature>
<dbReference type="GO" id="GO:0052381">
    <property type="term" value="F:tRNA dimethylallyltransferase activity"/>
    <property type="evidence" value="ECO:0007669"/>
    <property type="project" value="UniProtKB-UniRule"/>
</dbReference>
<name>A0A1W6MK23_9FLAO</name>
<evidence type="ECO:0000256" key="11">
    <source>
        <dbReference type="RuleBase" id="RU003783"/>
    </source>
</evidence>
<proteinExistence type="inferred from homology"/>
<dbReference type="Proteomes" id="UP000193431">
    <property type="component" value="Chromosome"/>
</dbReference>
<dbReference type="InterPro" id="IPR018022">
    <property type="entry name" value="IPT"/>
</dbReference>
<comment type="subunit">
    <text evidence="10">Monomer.</text>
</comment>
<comment type="cofactor">
    <cofactor evidence="1 10">
        <name>Mg(2+)</name>
        <dbReference type="ChEBI" id="CHEBI:18420"/>
    </cofactor>
</comment>
<comment type="catalytic activity">
    <reaction evidence="9 10 11">
        <text>adenosine(37) in tRNA + dimethylallyl diphosphate = N(6)-dimethylallyladenosine(37) in tRNA + diphosphate</text>
        <dbReference type="Rhea" id="RHEA:26482"/>
        <dbReference type="Rhea" id="RHEA-COMP:10162"/>
        <dbReference type="Rhea" id="RHEA-COMP:10375"/>
        <dbReference type="ChEBI" id="CHEBI:33019"/>
        <dbReference type="ChEBI" id="CHEBI:57623"/>
        <dbReference type="ChEBI" id="CHEBI:74411"/>
        <dbReference type="ChEBI" id="CHEBI:74415"/>
        <dbReference type="EC" id="2.5.1.75"/>
    </reaction>
</comment>
<keyword evidence="8 10" id="KW-0460">Magnesium</keyword>
<evidence type="ECO:0000313" key="14">
    <source>
        <dbReference type="EMBL" id="ARN77819.1"/>
    </source>
</evidence>
<comment type="function">
    <text evidence="2 10 12">Catalyzes the transfer of a dimethylallyl group onto the adenine at position 37 in tRNAs that read codons beginning with uridine, leading to the formation of N6-(dimethylallyl)adenosine (i(6)A).</text>
</comment>
<feature type="binding site" evidence="10">
    <location>
        <begin position="11"/>
        <end position="18"/>
    </location>
    <ligand>
        <name>ATP</name>
        <dbReference type="ChEBI" id="CHEBI:30616"/>
    </ligand>
</feature>
<dbReference type="Gene3D" id="1.10.20.140">
    <property type="match status" value="1"/>
</dbReference>
<keyword evidence="6 10" id="KW-0547">Nucleotide-binding</keyword>
<organism evidence="14 15">
    <name type="scientific">Nonlabens spongiae</name>
    <dbReference type="NCBI Taxonomy" id="331648"/>
    <lineage>
        <taxon>Bacteria</taxon>
        <taxon>Pseudomonadati</taxon>
        <taxon>Bacteroidota</taxon>
        <taxon>Flavobacteriia</taxon>
        <taxon>Flavobacteriales</taxon>
        <taxon>Flavobacteriaceae</taxon>
        <taxon>Nonlabens</taxon>
    </lineage>
</organism>
<keyword evidence="15" id="KW-1185">Reference proteome</keyword>
<evidence type="ECO:0000256" key="9">
    <source>
        <dbReference type="ARBA" id="ARBA00049563"/>
    </source>
</evidence>
<protein>
    <recommendedName>
        <fullName evidence="10">tRNA dimethylallyltransferase</fullName>
        <ecNumber evidence="10">2.5.1.75</ecNumber>
    </recommendedName>
    <alternativeName>
        <fullName evidence="10">Dimethylallyl diphosphate:tRNA dimethylallyltransferase</fullName>
        <shortName evidence="10">DMAPP:tRNA dimethylallyltransferase</shortName>
        <shortName evidence="10">DMATase</shortName>
    </alternativeName>
    <alternativeName>
        <fullName evidence="10">Isopentenyl-diphosphate:tRNA isopentenyltransferase</fullName>
        <shortName evidence="10">IPP transferase</shortName>
        <shortName evidence="10">IPPT</shortName>
        <shortName evidence="10">IPTase</shortName>
    </alternativeName>
</protein>
<evidence type="ECO:0000256" key="4">
    <source>
        <dbReference type="ARBA" id="ARBA00022679"/>
    </source>
</evidence>
<accession>A0A1W6MK23</accession>
<comment type="similarity">
    <text evidence="3 10 13">Belongs to the IPP transferase family.</text>
</comment>
<feature type="site" description="Interaction with substrate tRNA" evidence="10">
    <location>
        <position position="102"/>
    </location>
</feature>
<dbReference type="STRING" id="331648.BST97_07290"/>
<feature type="region of interest" description="Interaction with substrate tRNA" evidence="10">
    <location>
        <begin position="36"/>
        <end position="39"/>
    </location>
</feature>
<comment type="caution">
    <text evidence="10">Lacks conserved residue(s) required for the propagation of feature annotation.</text>
</comment>
<dbReference type="HAMAP" id="MF_00185">
    <property type="entry name" value="IPP_trans"/>
    <property type="match status" value="1"/>
</dbReference>
<evidence type="ECO:0000256" key="5">
    <source>
        <dbReference type="ARBA" id="ARBA00022694"/>
    </source>
</evidence>
<evidence type="ECO:0000256" key="8">
    <source>
        <dbReference type="ARBA" id="ARBA00022842"/>
    </source>
</evidence>
<evidence type="ECO:0000256" key="12">
    <source>
        <dbReference type="RuleBase" id="RU003784"/>
    </source>
</evidence>
<dbReference type="RefSeq" id="WP_085766617.1">
    <property type="nucleotide sequence ID" value="NZ_CP019344.1"/>
</dbReference>
<evidence type="ECO:0000256" key="6">
    <source>
        <dbReference type="ARBA" id="ARBA00022741"/>
    </source>
</evidence>
<feature type="binding site" evidence="10">
    <location>
        <begin position="13"/>
        <end position="18"/>
    </location>
    <ligand>
        <name>substrate</name>
    </ligand>
</feature>
<dbReference type="AlphaFoldDB" id="A0A1W6MK23"/>
<dbReference type="PANTHER" id="PTHR11088:SF60">
    <property type="entry name" value="TRNA DIMETHYLALLYLTRANSFERASE"/>
    <property type="match status" value="1"/>
</dbReference>
<keyword evidence="4 10" id="KW-0808">Transferase</keyword>
<dbReference type="InterPro" id="IPR027417">
    <property type="entry name" value="P-loop_NTPase"/>
</dbReference>
<keyword evidence="5 10" id="KW-0819">tRNA processing</keyword>
<dbReference type="NCBIfam" id="TIGR00174">
    <property type="entry name" value="miaA"/>
    <property type="match status" value="1"/>
</dbReference>
<evidence type="ECO:0000256" key="7">
    <source>
        <dbReference type="ARBA" id="ARBA00022840"/>
    </source>
</evidence>
<evidence type="ECO:0000256" key="3">
    <source>
        <dbReference type="ARBA" id="ARBA00005842"/>
    </source>
</evidence>
<dbReference type="PANTHER" id="PTHR11088">
    <property type="entry name" value="TRNA DIMETHYLALLYLTRANSFERASE"/>
    <property type="match status" value="1"/>
</dbReference>
<evidence type="ECO:0000256" key="1">
    <source>
        <dbReference type="ARBA" id="ARBA00001946"/>
    </source>
</evidence>
<dbReference type="Gene3D" id="3.40.50.300">
    <property type="entry name" value="P-loop containing nucleotide triphosphate hydrolases"/>
    <property type="match status" value="1"/>
</dbReference>
<sequence>MSKKTLIAVIGPTAVGKTALGIAFAKAYKTSIISCDSRQFYKEMTVGTAVPNPDELAEAEHYFIQDRSIDNPLTAGSFEKEVMELLDNLFVKNDVVVMVGGSALYEKAVTEGLNHFPDIPEEIRGEISQKFESKGLEWLQNEVKQKDPEFYENADQENPRRLIRALEIFKTSSRKLSDFQTGNADKRPFKVIKVGLEADREELYDRINKRVDLMFTQGLFKEAEVLKNSSSSIPKSTVGYQEIFPVFDGQYDIDEAIRLIKRNSRRFAKRQMTWYRKDDSVHWFNYKTRHNEIVQRVSQLMGK</sequence>
<dbReference type="GO" id="GO:0005524">
    <property type="term" value="F:ATP binding"/>
    <property type="evidence" value="ECO:0007669"/>
    <property type="project" value="UniProtKB-UniRule"/>
</dbReference>
<reference evidence="14 15" key="1">
    <citation type="submission" date="2016-11" db="EMBL/GenBank/DDBJ databases">
        <title>Trade-off between light-utilization and light-protection in marine flavobacteria.</title>
        <authorList>
            <person name="Kumagai Y."/>
        </authorList>
    </citation>
    <scope>NUCLEOTIDE SEQUENCE [LARGE SCALE GENOMIC DNA]</scope>
    <source>
        <strain evidence="14 15">JCM 13191</strain>
    </source>
</reference>
<keyword evidence="7 10" id="KW-0067">ATP-binding</keyword>
<dbReference type="SUPFAM" id="SSF52540">
    <property type="entry name" value="P-loop containing nucleoside triphosphate hydrolases"/>
    <property type="match status" value="2"/>
</dbReference>
<dbReference type="EMBL" id="CP019344">
    <property type="protein sequence ID" value="ARN77819.1"/>
    <property type="molecule type" value="Genomic_DNA"/>
</dbReference>
<evidence type="ECO:0000256" key="13">
    <source>
        <dbReference type="RuleBase" id="RU003785"/>
    </source>
</evidence>
<evidence type="ECO:0000256" key="10">
    <source>
        <dbReference type="HAMAP-Rule" id="MF_00185"/>
    </source>
</evidence>
<gene>
    <name evidence="10" type="primary">miaA</name>
    <name evidence="14" type="ORF">BST97_07290</name>
</gene>
<evidence type="ECO:0000256" key="2">
    <source>
        <dbReference type="ARBA" id="ARBA00003213"/>
    </source>
</evidence>
<dbReference type="InterPro" id="IPR039657">
    <property type="entry name" value="Dimethylallyltransferase"/>
</dbReference>
<dbReference type="GO" id="GO:0006400">
    <property type="term" value="P:tRNA modification"/>
    <property type="evidence" value="ECO:0007669"/>
    <property type="project" value="TreeGrafter"/>
</dbReference>
<dbReference type="Pfam" id="PF01715">
    <property type="entry name" value="IPPT"/>
    <property type="match status" value="1"/>
</dbReference>
<dbReference type="EC" id="2.5.1.75" evidence="10"/>
<dbReference type="OrthoDB" id="9776390at2"/>
<evidence type="ECO:0000313" key="15">
    <source>
        <dbReference type="Proteomes" id="UP000193431"/>
    </source>
</evidence>